<sequence length="111" mass="12055">MVPSFLPIPVFGRVTLTLRDLPRVSLSSHFLCSCGGCSELSGRIKGGESCFAEGQHGKSEKGRNKDEKTKRRILKYSSHAFIPSLNHRSIAEVATRKKKQAEEQIAGAAAG</sequence>
<feature type="region of interest" description="Disordered" evidence="1">
    <location>
        <begin position="50"/>
        <end position="70"/>
    </location>
</feature>
<accession>A0A426YC30</accession>
<protein>
    <submittedName>
        <fullName evidence="2">Uncharacterized protein</fullName>
    </submittedName>
</protein>
<organism evidence="2 3">
    <name type="scientific">Ensete ventricosum</name>
    <name type="common">Abyssinian banana</name>
    <name type="synonym">Musa ensete</name>
    <dbReference type="NCBI Taxonomy" id="4639"/>
    <lineage>
        <taxon>Eukaryota</taxon>
        <taxon>Viridiplantae</taxon>
        <taxon>Streptophyta</taxon>
        <taxon>Embryophyta</taxon>
        <taxon>Tracheophyta</taxon>
        <taxon>Spermatophyta</taxon>
        <taxon>Magnoliopsida</taxon>
        <taxon>Liliopsida</taxon>
        <taxon>Zingiberales</taxon>
        <taxon>Musaceae</taxon>
        <taxon>Ensete</taxon>
    </lineage>
</organism>
<name>A0A426YC30_ENSVE</name>
<dbReference type="AlphaFoldDB" id="A0A426YC30"/>
<reference evidence="2 3" key="1">
    <citation type="journal article" date="2014" name="Agronomy (Basel)">
        <title>A Draft Genome Sequence for Ensete ventricosum, the Drought-Tolerant Tree Against Hunger.</title>
        <authorList>
            <person name="Harrison J."/>
            <person name="Moore K.A."/>
            <person name="Paszkiewicz K."/>
            <person name="Jones T."/>
            <person name="Grant M."/>
            <person name="Ambacheew D."/>
            <person name="Muzemil S."/>
            <person name="Studholme D.J."/>
        </authorList>
    </citation>
    <scope>NUCLEOTIDE SEQUENCE [LARGE SCALE GENOMIC DNA]</scope>
</reference>
<gene>
    <name evidence="2" type="ORF">B296_00041498</name>
</gene>
<feature type="compositionally biased region" description="Basic and acidic residues" evidence="1">
    <location>
        <begin position="55"/>
        <end position="69"/>
    </location>
</feature>
<proteinExistence type="predicted"/>
<comment type="caution">
    <text evidence="2">The sequence shown here is derived from an EMBL/GenBank/DDBJ whole genome shotgun (WGS) entry which is preliminary data.</text>
</comment>
<evidence type="ECO:0000256" key="1">
    <source>
        <dbReference type="SAM" id="MobiDB-lite"/>
    </source>
</evidence>
<evidence type="ECO:0000313" key="2">
    <source>
        <dbReference type="EMBL" id="RRT49250.1"/>
    </source>
</evidence>
<dbReference type="EMBL" id="AMZH03013447">
    <property type="protein sequence ID" value="RRT49250.1"/>
    <property type="molecule type" value="Genomic_DNA"/>
</dbReference>
<dbReference type="Proteomes" id="UP000287651">
    <property type="component" value="Unassembled WGS sequence"/>
</dbReference>
<evidence type="ECO:0000313" key="3">
    <source>
        <dbReference type="Proteomes" id="UP000287651"/>
    </source>
</evidence>